<dbReference type="SUPFAM" id="SSF88946">
    <property type="entry name" value="Sigma2 domain of RNA polymerase sigma factors"/>
    <property type="match status" value="1"/>
</dbReference>
<dbReference type="Gene3D" id="1.10.10.10">
    <property type="entry name" value="Winged helix-like DNA-binding domain superfamily/Winged helix DNA-binding domain"/>
    <property type="match status" value="1"/>
</dbReference>
<dbReference type="Pfam" id="PF04542">
    <property type="entry name" value="Sigma70_r2"/>
    <property type="match status" value="1"/>
</dbReference>
<dbReference type="EMBL" id="MFLY01000046">
    <property type="protein sequence ID" value="OGG72511.1"/>
    <property type="molecule type" value="Genomic_DNA"/>
</dbReference>
<keyword evidence="3 6" id="KW-0731">Sigma factor</keyword>
<dbReference type="PROSITE" id="PS01063">
    <property type="entry name" value="SIGMA70_ECF"/>
    <property type="match status" value="1"/>
</dbReference>
<dbReference type="InterPro" id="IPR013249">
    <property type="entry name" value="RNA_pol_sigma70_r4_t2"/>
</dbReference>
<dbReference type="GO" id="GO:0016987">
    <property type="term" value="F:sigma factor activity"/>
    <property type="evidence" value="ECO:0007669"/>
    <property type="project" value="UniProtKB-KW"/>
</dbReference>
<dbReference type="NCBIfam" id="TIGR02937">
    <property type="entry name" value="sigma70-ECF"/>
    <property type="match status" value="1"/>
</dbReference>
<keyword evidence="5 6" id="KW-0804">Transcription</keyword>
<sequence length="186" mass="21386">MTGPRKHPQEAAYVEAFETYSDQLFRHAFFRLSNRDRALEIVQDAFLKTWDYIQGGGEVQSFKSFLYRVVNNLIIDEYRKTKQSSLDEMLEDDTGELERKLSDGSVRETEEGLDEEALLATIRAHIPELPDTYREVVTMRYVDGFTPKEIAGMIGVSENVVSVRLHRGTIKLRALCIPSMYNTKTI</sequence>
<dbReference type="InterPro" id="IPR014284">
    <property type="entry name" value="RNA_pol_sigma-70_dom"/>
</dbReference>
<evidence type="ECO:0000313" key="9">
    <source>
        <dbReference type="EMBL" id="OGG72511.1"/>
    </source>
</evidence>
<evidence type="ECO:0000256" key="5">
    <source>
        <dbReference type="ARBA" id="ARBA00023163"/>
    </source>
</evidence>
<dbReference type="Gene3D" id="1.10.1740.10">
    <property type="match status" value="1"/>
</dbReference>
<accession>A0A1F6EFT3</accession>
<dbReference type="InterPro" id="IPR000838">
    <property type="entry name" value="RNA_pol_sigma70_ECF_CS"/>
</dbReference>
<feature type="domain" description="RNA polymerase sigma factor 70 region 4 type 2" evidence="8">
    <location>
        <begin position="123"/>
        <end position="168"/>
    </location>
</feature>
<gene>
    <name evidence="9" type="ORF">A3A38_04095</name>
</gene>
<keyword evidence="4 6" id="KW-0238">DNA-binding</keyword>
<dbReference type="AlphaFoldDB" id="A0A1F6EFT3"/>
<protein>
    <recommendedName>
        <fullName evidence="6">RNA polymerase sigma factor</fullName>
    </recommendedName>
</protein>
<dbReference type="GO" id="GO:0006352">
    <property type="term" value="P:DNA-templated transcription initiation"/>
    <property type="evidence" value="ECO:0007669"/>
    <property type="project" value="InterPro"/>
</dbReference>
<dbReference type="GO" id="GO:0003677">
    <property type="term" value="F:DNA binding"/>
    <property type="evidence" value="ECO:0007669"/>
    <property type="project" value="UniProtKB-KW"/>
</dbReference>
<evidence type="ECO:0000256" key="6">
    <source>
        <dbReference type="RuleBase" id="RU000716"/>
    </source>
</evidence>
<dbReference type="CDD" id="cd06171">
    <property type="entry name" value="Sigma70_r4"/>
    <property type="match status" value="1"/>
</dbReference>
<evidence type="ECO:0000256" key="1">
    <source>
        <dbReference type="ARBA" id="ARBA00010641"/>
    </source>
</evidence>
<evidence type="ECO:0000256" key="4">
    <source>
        <dbReference type="ARBA" id="ARBA00023125"/>
    </source>
</evidence>
<dbReference type="InterPro" id="IPR007627">
    <property type="entry name" value="RNA_pol_sigma70_r2"/>
</dbReference>
<reference evidence="9 10" key="1">
    <citation type="journal article" date="2016" name="Nat. Commun.">
        <title>Thousands of microbial genomes shed light on interconnected biogeochemical processes in an aquifer system.</title>
        <authorList>
            <person name="Anantharaman K."/>
            <person name="Brown C.T."/>
            <person name="Hug L.A."/>
            <person name="Sharon I."/>
            <person name="Castelle C.J."/>
            <person name="Probst A.J."/>
            <person name="Thomas B.C."/>
            <person name="Singh A."/>
            <person name="Wilkins M.J."/>
            <person name="Karaoz U."/>
            <person name="Brodie E.L."/>
            <person name="Williams K.H."/>
            <person name="Hubbard S.S."/>
            <person name="Banfield J.F."/>
        </authorList>
    </citation>
    <scope>NUCLEOTIDE SEQUENCE [LARGE SCALE GENOMIC DNA]</scope>
</reference>
<dbReference type="InterPro" id="IPR036388">
    <property type="entry name" value="WH-like_DNA-bd_sf"/>
</dbReference>
<dbReference type="PANTHER" id="PTHR43133:SF8">
    <property type="entry name" value="RNA POLYMERASE SIGMA FACTOR HI_1459-RELATED"/>
    <property type="match status" value="1"/>
</dbReference>
<evidence type="ECO:0000313" key="10">
    <source>
        <dbReference type="Proteomes" id="UP000177306"/>
    </source>
</evidence>
<dbReference type="InterPro" id="IPR013324">
    <property type="entry name" value="RNA_pol_sigma_r3/r4-like"/>
</dbReference>
<dbReference type="Proteomes" id="UP000177306">
    <property type="component" value="Unassembled WGS sequence"/>
</dbReference>
<feature type="domain" description="RNA polymerase sigma-70 region 2" evidence="7">
    <location>
        <begin position="17"/>
        <end position="82"/>
    </location>
</feature>
<evidence type="ECO:0000259" key="8">
    <source>
        <dbReference type="Pfam" id="PF08281"/>
    </source>
</evidence>
<comment type="caution">
    <text evidence="9">The sequence shown here is derived from an EMBL/GenBank/DDBJ whole genome shotgun (WGS) entry which is preliminary data.</text>
</comment>
<name>A0A1F6EFT3_9BACT</name>
<dbReference type="InterPro" id="IPR013325">
    <property type="entry name" value="RNA_pol_sigma_r2"/>
</dbReference>
<organism evidence="9 10">
    <name type="scientific">Candidatus Kaiserbacteria bacterium RIFCSPLOWO2_01_FULL_53_17</name>
    <dbReference type="NCBI Taxonomy" id="1798511"/>
    <lineage>
        <taxon>Bacteria</taxon>
        <taxon>Candidatus Kaiseribacteriota</taxon>
    </lineage>
</organism>
<proteinExistence type="inferred from homology"/>
<dbReference type="Pfam" id="PF08281">
    <property type="entry name" value="Sigma70_r4_2"/>
    <property type="match status" value="1"/>
</dbReference>
<keyword evidence="2 6" id="KW-0805">Transcription regulation</keyword>
<evidence type="ECO:0000259" key="7">
    <source>
        <dbReference type="Pfam" id="PF04542"/>
    </source>
</evidence>
<comment type="similarity">
    <text evidence="1 6">Belongs to the sigma-70 factor family. ECF subfamily.</text>
</comment>
<dbReference type="InterPro" id="IPR039425">
    <property type="entry name" value="RNA_pol_sigma-70-like"/>
</dbReference>
<dbReference type="SUPFAM" id="SSF88659">
    <property type="entry name" value="Sigma3 and sigma4 domains of RNA polymerase sigma factors"/>
    <property type="match status" value="1"/>
</dbReference>
<evidence type="ECO:0000256" key="2">
    <source>
        <dbReference type="ARBA" id="ARBA00023015"/>
    </source>
</evidence>
<dbReference type="PANTHER" id="PTHR43133">
    <property type="entry name" value="RNA POLYMERASE ECF-TYPE SIGMA FACTO"/>
    <property type="match status" value="1"/>
</dbReference>
<evidence type="ECO:0000256" key="3">
    <source>
        <dbReference type="ARBA" id="ARBA00023082"/>
    </source>
</evidence>